<dbReference type="CDD" id="cd11645">
    <property type="entry name" value="Precorrin_2_C20_MT"/>
    <property type="match status" value="1"/>
</dbReference>
<dbReference type="EMBL" id="CP101527">
    <property type="protein sequence ID" value="UZW76889.1"/>
    <property type="molecule type" value="Genomic_DNA"/>
</dbReference>
<dbReference type="InterPro" id="IPR006364">
    <property type="entry name" value="CobI/CbiL/CobIJ_dom"/>
</dbReference>
<organism evidence="9 10">
    <name type="scientific">Alkalimarinus sediminis</name>
    <dbReference type="NCBI Taxonomy" id="1632866"/>
    <lineage>
        <taxon>Bacteria</taxon>
        <taxon>Pseudomonadati</taxon>
        <taxon>Pseudomonadota</taxon>
        <taxon>Gammaproteobacteria</taxon>
        <taxon>Alteromonadales</taxon>
        <taxon>Alteromonadaceae</taxon>
        <taxon>Alkalimarinus</taxon>
    </lineage>
</organism>
<dbReference type="Gene3D" id="3.40.1010.10">
    <property type="entry name" value="Cobalt-precorrin-4 Transmethylase, Domain 1"/>
    <property type="match status" value="1"/>
</dbReference>
<dbReference type="Gene3D" id="3.30.950.10">
    <property type="entry name" value="Methyltransferase, Cobalt-precorrin-4 Transmethylase, Domain 2"/>
    <property type="match status" value="1"/>
</dbReference>
<dbReference type="GO" id="GO:0032259">
    <property type="term" value="P:methylation"/>
    <property type="evidence" value="ECO:0007669"/>
    <property type="project" value="UniProtKB-KW"/>
</dbReference>
<protein>
    <submittedName>
        <fullName evidence="9">Precorrin-2 C(20)-methyltransferase</fullName>
        <ecNumber evidence="9">2.1.1.130</ecNumber>
    </submittedName>
</protein>
<evidence type="ECO:0000313" key="10">
    <source>
        <dbReference type="Proteomes" id="UP001164472"/>
    </source>
</evidence>
<dbReference type="Proteomes" id="UP001164472">
    <property type="component" value="Chromosome"/>
</dbReference>
<keyword evidence="4 9" id="KW-0489">Methyltransferase</keyword>
<dbReference type="Pfam" id="PF00590">
    <property type="entry name" value="TP_methylase"/>
    <property type="match status" value="1"/>
</dbReference>
<evidence type="ECO:0000256" key="3">
    <source>
        <dbReference type="ARBA" id="ARBA00022573"/>
    </source>
</evidence>
<feature type="domain" description="Tetrapyrrole methylase" evidence="8">
    <location>
        <begin position="9"/>
        <end position="224"/>
    </location>
</feature>
<dbReference type="EC" id="2.1.1.130" evidence="9"/>
<sequence>MNNHPAAGTFYGVGVGPGDPELITLKAAKLISRCDVICYLCNDADSDRPGRSQSKDIAQDVINDRASKAIEIAIPMPYSRDRTAANKAYDQGAKAIKSALEQGQSVVFLCEGDPLFFGSYAYLQERLCEAFTCLSIPGISSPNAASAVAGIPLTMQKENYAVLSGRLSDEKILNHLREFDSLVLMKVGQSRPRLLALLKESGRIHETVYVEYATREQQKIVYDVTTLGHEAGPYFSLFIITRHQRNV</sequence>
<dbReference type="PANTHER" id="PTHR43467:SF2">
    <property type="entry name" value="COBALT-PRECORRIN-2 C(20)-METHYLTRANSFERASE"/>
    <property type="match status" value="1"/>
</dbReference>
<comment type="pathway">
    <text evidence="1">Cofactor biosynthesis; adenosylcobalamin biosynthesis.</text>
</comment>
<dbReference type="SUPFAM" id="SSF53790">
    <property type="entry name" value="Tetrapyrrole methylase"/>
    <property type="match status" value="1"/>
</dbReference>
<evidence type="ECO:0000256" key="5">
    <source>
        <dbReference type="ARBA" id="ARBA00022679"/>
    </source>
</evidence>
<proteinExistence type="inferred from homology"/>
<evidence type="ECO:0000313" key="9">
    <source>
        <dbReference type="EMBL" id="UZW76889.1"/>
    </source>
</evidence>
<evidence type="ECO:0000256" key="7">
    <source>
        <dbReference type="PIRNR" id="PIRNR036427"/>
    </source>
</evidence>
<dbReference type="RefSeq" id="WP_251812382.1">
    <property type="nucleotide sequence ID" value="NZ_CP101527.1"/>
</dbReference>
<dbReference type="InterPro" id="IPR014776">
    <property type="entry name" value="4pyrrole_Mease_sub2"/>
</dbReference>
<keyword evidence="6" id="KW-0949">S-adenosyl-L-methionine</keyword>
<evidence type="ECO:0000256" key="2">
    <source>
        <dbReference type="ARBA" id="ARBA00005879"/>
    </source>
</evidence>
<keyword evidence="3" id="KW-0169">Cobalamin biosynthesis</keyword>
<dbReference type="GO" id="GO:0009236">
    <property type="term" value="P:cobalamin biosynthetic process"/>
    <property type="evidence" value="ECO:0007669"/>
    <property type="project" value="UniProtKB-UniRule"/>
</dbReference>
<dbReference type="AlphaFoldDB" id="A0A9E8HW11"/>
<dbReference type="InterPro" id="IPR014777">
    <property type="entry name" value="4pyrrole_Mease_sub1"/>
</dbReference>
<dbReference type="InterPro" id="IPR035996">
    <property type="entry name" value="4pyrrol_Methylase_sf"/>
</dbReference>
<dbReference type="PIRSF" id="PIRSF036427">
    <property type="entry name" value="Precrrn-2_mtase"/>
    <property type="match status" value="1"/>
</dbReference>
<evidence type="ECO:0000256" key="1">
    <source>
        <dbReference type="ARBA" id="ARBA00004953"/>
    </source>
</evidence>
<evidence type="ECO:0000256" key="6">
    <source>
        <dbReference type="ARBA" id="ARBA00022691"/>
    </source>
</evidence>
<accession>A0A9E8HW11</accession>
<comment type="similarity">
    <text evidence="2 7">Belongs to the precorrin methyltransferase family.</text>
</comment>
<dbReference type="PANTHER" id="PTHR43467">
    <property type="entry name" value="COBALT-PRECORRIN-2 C(20)-METHYLTRANSFERASE"/>
    <property type="match status" value="1"/>
</dbReference>
<evidence type="ECO:0000259" key="8">
    <source>
        <dbReference type="Pfam" id="PF00590"/>
    </source>
</evidence>
<keyword evidence="5 9" id="KW-0808">Transferase</keyword>
<dbReference type="KEGG" id="asem:NNL22_18520"/>
<gene>
    <name evidence="9" type="primary">cobI</name>
    <name evidence="9" type="ORF">NNL22_18520</name>
</gene>
<reference evidence="9" key="1">
    <citation type="submission" date="2022-07" db="EMBL/GenBank/DDBJ databases">
        <title>Alkalimarinus sp. nov., isolated from gut of a Alitta virens.</title>
        <authorList>
            <person name="Yang A.I."/>
            <person name="Shin N.-R."/>
        </authorList>
    </citation>
    <scope>NUCLEOTIDE SEQUENCE</scope>
    <source>
        <strain evidence="9">FA028</strain>
    </source>
</reference>
<evidence type="ECO:0000256" key="4">
    <source>
        <dbReference type="ARBA" id="ARBA00022603"/>
    </source>
</evidence>
<dbReference type="InterPro" id="IPR012382">
    <property type="entry name" value="CobI/CbiL"/>
</dbReference>
<name>A0A9E8HW11_9ALTE</name>
<dbReference type="GO" id="GO:0030788">
    <property type="term" value="F:precorrin-2 C20-methyltransferase activity"/>
    <property type="evidence" value="ECO:0007669"/>
    <property type="project" value="UniProtKB-EC"/>
</dbReference>
<dbReference type="NCBIfam" id="TIGR01467">
    <property type="entry name" value="cobI_cbiL"/>
    <property type="match status" value="1"/>
</dbReference>
<dbReference type="InterPro" id="IPR000878">
    <property type="entry name" value="4pyrrol_Mease"/>
</dbReference>
<keyword evidence="10" id="KW-1185">Reference proteome</keyword>